<keyword evidence="3 11" id="KW-1134">Transmembrane beta strand</keyword>
<dbReference type="PANTHER" id="PTHR32552">
    <property type="entry name" value="FERRICHROME IRON RECEPTOR-RELATED"/>
    <property type="match status" value="1"/>
</dbReference>
<keyword evidence="2 11" id="KW-0813">Transport</keyword>
<dbReference type="InterPro" id="IPR008969">
    <property type="entry name" value="CarboxyPept-like_regulatory"/>
</dbReference>
<evidence type="ECO:0000256" key="11">
    <source>
        <dbReference type="PROSITE-ProRule" id="PRU01360"/>
    </source>
</evidence>
<dbReference type="Gene3D" id="2.60.40.1120">
    <property type="entry name" value="Carboxypeptidase-like, regulatory domain"/>
    <property type="match status" value="1"/>
</dbReference>
<gene>
    <name evidence="14" type="ORF">ACFSKP_03850</name>
</gene>
<dbReference type="Gene3D" id="2.40.170.20">
    <property type="entry name" value="TonB-dependent receptor, beta-barrel domain"/>
    <property type="match status" value="1"/>
</dbReference>
<proteinExistence type="inferred from homology"/>
<evidence type="ECO:0000256" key="2">
    <source>
        <dbReference type="ARBA" id="ARBA00022448"/>
    </source>
</evidence>
<dbReference type="NCBIfam" id="TIGR04057">
    <property type="entry name" value="SusC_RagA_signa"/>
    <property type="match status" value="1"/>
</dbReference>
<dbReference type="Gene3D" id="2.170.130.10">
    <property type="entry name" value="TonB-dependent receptor, plug domain"/>
    <property type="match status" value="1"/>
</dbReference>
<keyword evidence="15" id="KW-1185">Reference proteome</keyword>
<evidence type="ECO:0000256" key="1">
    <source>
        <dbReference type="ARBA" id="ARBA00004571"/>
    </source>
</evidence>
<dbReference type="Pfam" id="PF13715">
    <property type="entry name" value="CarbopepD_reg_2"/>
    <property type="match status" value="1"/>
</dbReference>
<dbReference type="PANTHER" id="PTHR32552:SF81">
    <property type="entry name" value="TONB-DEPENDENT OUTER MEMBRANE RECEPTOR"/>
    <property type="match status" value="1"/>
</dbReference>
<keyword evidence="6" id="KW-0408">Iron</keyword>
<evidence type="ECO:0000256" key="7">
    <source>
        <dbReference type="ARBA" id="ARBA00023065"/>
    </source>
</evidence>
<name>A0ABW5CVM4_9BACT</name>
<protein>
    <submittedName>
        <fullName evidence="14">SusC/RagA family TonB-linked outer membrane protein</fullName>
    </submittedName>
</protein>
<reference evidence="15" key="1">
    <citation type="journal article" date="2019" name="Int. J. Syst. Evol. Microbiol.">
        <title>The Global Catalogue of Microorganisms (GCM) 10K type strain sequencing project: providing services to taxonomists for standard genome sequencing and annotation.</title>
        <authorList>
            <consortium name="The Broad Institute Genomics Platform"/>
            <consortium name="The Broad Institute Genome Sequencing Center for Infectious Disease"/>
            <person name="Wu L."/>
            <person name="Ma J."/>
        </authorList>
    </citation>
    <scope>NUCLEOTIDE SEQUENCE [LARGE SCALE GENOMIC DNA]</scope>
    <source>
        <strain evidence="15">CGMCC 4.1782</strain>
    </source>
</reference>
<keyword evidence="9 11" id="KW-0472">Membrane</keyword>
<accession>A0ABW5CVM4</accession>
<keyword evidence="12" id="KW-0732">Signal</keyword>
<dbReference type="InterPro" id="IPR023997">
    <property type="entry name" value="TonB-dep_OMP_SusC/RagA_CS"/>
</dbReference>
<dbReference type="EMBL" id="JBHUIM010000001">
    <property type="protein sequence ID" value="MFD2245373.1"/>
    <property type="molecule type" value="Genomic_DNA"/>
</dbReference>
<dbReference type="PROSITE" id="PS52016">
    <property type="entry name" value="TONB_DEPENDENT_REC_3"/>
    <property type="match status" value="1"/>
</dbReference>
<dbReference type="InterPro" id="IPR036942">
    <property type="entry name" value="Beta-barrel_TonB_sf"/>
</dbReference>
<feature type="signal peptide" evidence="12">
    <location>
        <begin position="1"/>
        <end position="19"/>
    </location>
</feature>
<evidence type="ECO:0000256" key="5">
    <source>
        <dbReference type="ARBA" id="ARBA00022692"/>
    </source>
</evidence>
<evidence type="ECO:0000256" key="4">
    <source>
        <dbReference type="ARBA" id="ARBA00022496"/>
    </source>
</evidence>
<dbReference type="SUPFAM" id="SSF56935">
    <property type="entry name" value="Porins"/>
    <property type="match status" value="1"/>
</dbReference>
<evidence type="ECO:0000256" key="8">
    <source>
        <dbReference type="ARBA" id="ARBA00023077"/>
    </source>
</evidence>
<dbReference type="InterPro" id="IPR012910">
    <property type="entry name" value="Plug_dom"/>
</dbReference>
<sequence length="991" mass="109334">MKRKFLLFLCLFWVHLVFAQENITVTGKVTDATNGQPLIGAGVQVKGTTTGVQADAEGNFTLSAPANGTLVVDYLGYERQEVPINNQTTLNIQLSPSATKLTEVVVTGYGTQEKRDVTGSISSVKSEELTRQASQNPVSSIQGKVAGVQISNTGQPGASPTVRIRGTGSILGRAEPLYVVDGTIVDNLSFLNPADIESMEILKDASSASIYGLRAANGVILVTTKRGRTGEPRINYNGFVGVQRVTNQVEMANANEYAELINQKEGTELVEPNQPSTDWYDEILRSALITNHQLSFSGGTDRLSYSLSGGYLNQEGIVDGNKYERVTARLQTDFNVSDHVKIGYNGIFYDYNSDDVPTGVVYQAYVMPPVIPVFKEDGNYGDPIDYGLGTFGNPRAALDWYNQKSDGQSLTGNAFGEVKFLENFTFRTSFGLNYAINEFRNYVAEDSLTSTQVARRSTLTRSKSKATRWLFENTLTFDKQFGDHELTVLLGTSSQEDRNETLAGSANDVPFESEGSLYLNLGDPETFLITNSAGKSTLLSYFGRVNYSFLNRYLLTATLRRDGSSKFPEDERFDYFPAVGLGWVVSDEPFMEGQQIFDYFKLRGSWGKLGNSDIPANITVRVPDLDNPIYIAILGGIPYPGGTYNLAVPPTLFWEVVKETDIGAEFAFFNNKLTVEADWYNRATEDAVFSTPLLGSQGTLSSEVLGNFADFRNRGFEFVASWNSDNDTDFSYTISGNFSTNNNEVTAIATDLPQFSGGLPVGRIFTSVTRVGDPIGSFYGYIVDGIFQDEQEIAGSAQADVTGVAPGDFRYRDLNGDNIIDARDKTIIGNPNPGFYYGLNTNFRYKSWDFQLDLQGVGDVDIYNANKGVRFGNENYTKDFYDNRWNGPGTSNEYPGPNLKDANIQSNSWFVEDGSYIRIRNIQLGYALPTDLTKRWKMEGIRFFVNAQNPVTWFDYTGFTPEVGGPPNSAGVDLNVYPLSATYNFGVDVNF</sequence>
<evidence type="ECO:0000256" key="6">
    <source>
        <dbReference type="ARBA" id="ARBA00023004"/>
    </source>
</evidence>
<dbReference type="Pfam" id="PF07715">
    <property type="entry name" value="Plug"/>
    <property type="match status" value="1"/>
</dbReference>
<keyword evidence="7" id="KW-0406">Ion transport</keyword>
<comment type="similarity">
    <text evidence="11">Belongs to the TonB-dependent receptor family.</text>
</comment>
<dbReference type="NCBIfam" id="TIGR04056">
    <property type="entry name" value="OMP_RagA_SusC"/>
    <property type="match status" value="1"/>
</dbReference>
<feature type="domain" description="TonB-dependent receptor plug" evidence="13">
    <location>
        <begin position="114"/>
        <end position="219"/>
    </location>
</feature>
<keyword evidence="5 11" id="KW-0812">Transmembrane</keyword>
<feature type="chain" id="PRO_5046637005" evidence="12">
    <location>
        <begin position="20"/>
        <end position="991"/>
    </location>
</feature>
<evidence type="ECO:0000256" key="10">
    <source>
        <dbReference type="ARBA" id="ARBA00023237"/>
    </source>
</evidence>
<evidence type="ECO:0000256" key="12">
    <source>
        <dbReference type="SAM" id="SignalP"/>
    </source>
</evidence>
<comment type="subcellular location">
    <subcellularLocation>
        <location evidence="1 11">Cell outer membrane</location>
        <topology evidence="1 11">Multi-pass membrane protein</topology>
    </subcellularLocation>
</comment>
<dbReference type="InterPro" id="IPR037066">
    <property type="entry name" value="Plug_dom_sf"/>
</dbReference>
<organism evidence="14 15">
    <name type="scientific">Pontibacter ruber</name>
    <dbReference type="NCBI Taxonomy" id="1343895"/>
    <lineage>
        <taxon>Bacteria</taxon>
        <taxon>Pseudomonadati</taxon>
        <taxon>Bacteroidota</taxon>
        <taxon>Cytophagia</taxon>
        <taxon>Cytophagales</taxon>
        <taxon>Hymenobacteraceae</taxon>
        <taxon>Pontibacter</taxon>
    </lineage>
</organism>
<dbReference type="Proteomes" id="UP001597374">
    <property type="component" value="Unassembled WGS sequence"/>
</dbReference>
<evidence type="ECO:0000256" key="9">
    <source>
        <dbReference type="ARBA" id="ARBA00023136"/>
    </source>
</evidence>
<comment type="caution">
    <text evidence="14">The sequence shown here is derived from an EMBL/GenBank/DDBJ whole genome shotgun (WGS) entry which is preliminary data.</text>
</comment>
<keyword evidence="8" id="KW-0798">TonB box</keyword>
<dbReference type="RefSeq" id="WP_250429171.1">
    <property type="nucleotide sequence ID" value="NZ_JALPRR010000002.1"/>
</dbReference>
<dbReference type="SUPFAM" id="SSF49464">
    <property type="entry name" value="Carboxypeptidase regulatory domain-like"/>
    <property type="match status" value="1"/>
</dbReference>
<keyword evidence="10 11" id="KW-0998">Cell outer membrane</keyword>
<dbReference type="InterPro" id="IPR039426">
    <property type="entry name" value="TonB-dep_rcpt-like"/>
</dbReference>
<evidence type="ECO:0000259" key="13">
    <source>
        <dbReference type="Pfam" id="PF07715"/>
    </source>
</evidence>
<keyword evidence="4" id="KW-0410">Iron transport</keyword>
<dbReference type="InterPro" id="IPR023996">
    <property type="entry name" value="TonB-dep_OMP_SusC/RagA"/>
</dbReference>
<evidence type="ECO:0000313" key="15">
    <source>
        <dbReference type="Proteomes" id="UP001597374"/>
    </source>
</evidence>
<evidence type="ECO:0000256" key="3">
    <source>
        <dbReference type="ARBA" id="ARBA00022452"/>
    </source>
</evidence>
<evidence type="ECO:0000313" key="14">
    <source>
        <dbReference type="EMBL" id="MFD2245373.1"/>
    </source>
</evidence>